<evidence type="ECO:0000313" key="2">
    <source>
        <dbReference type="Ensembl" id="ENSSTUP00000029360.1"/>
    </source>
</evidence>
<comment type="similarity">
    <text evidence="1">Belongs to the complex I LYR family.</text>
</comment>
<sequence length="123" mass="14070">LAISHRRQPHVIRSCHCILGYYGSPGAPSTLPQDTVSDRRYIVQEAQTLFRQNQQLTDQESIKKCLAGCEARIEIGLYYRNPYPRPIYLPIMGLATQKGGKLKAKQRMRKQAKPVYLQSHEDS</sequence>
<dbReference type="OMA" id="XIHLPPM"/>
<dbReference type="InterPro" id="IPR040330">
    <property type="entry name" value="LYRM1"/>
</dbReference>
<dbReference type="GO" id="GO:0005739">
    <property type="term" value="C:mitochondrion"/>
    <property type="evidence" value="ECO:0007669"/>
    <property type="project" value="TreeGrafter"/>
</dbReference>
<keyword evidence="3" id="KW-1185">Reference proteome</keyword>
<evidence type="ECO:0000256" key="1">
    <source>
        <dbReference type="ARBA" id="ARBA00009508"/>
    </source>
</evidence>
<evidence type="ECO:0000313" key="3">
    <source>
        <dbReference type="Proteomes" id="UP000472277"/>
    </source>
</evidence>
<dbReference type="InterPro" id="IPR045294">
    <property type="entry name" value="Complex1_LYR_LYRM1"/>
</dbReference>
<reference evidence="2" key="1">
    <citation type="submission" date="2025-08" db="UniProtKB">
        <authorList>
            <consortium name="Ensembl"/>
        </authorList>
    </citation>
    <scope>IDENTIFICATION</scope>
</reference>
<gene>
    <name evidence="2" type="primary">lyrm1</name>
</gene>
<organism evidence="2 3">
    <name type="scientific">Salmo trutta</name>
    <name type="common">Brown trout</name>
    <dbReference type="NCBI Taxonomy" id="8032"/>
    <lineage>
        <taxon>Eukaryota</taxon>
        <taxon>Metazoa</taxon>
        <taxon>Chordata</taxon>
        <taxon>Craniata</taxon>
        <taxon>Vertebrata</taxon>
        <taxon>Euteleostomi</taxon>
        <taxon>Actinopterygii</taxon>
        <taxon>Neopterygii</taxon>
        <taxon>Teleostei</taxon>
        <taxon>Protacanthopterygii</taxon>
        <taxon>Salmoniformes</taxon>
        <taxon>Salmonidae</taxon>
        <taxon>Salmoninae</taxon>
        <taxon>Salmo</taxon>
    </lineage>
</organism>
<dbReference type="Ensembl" id="ENSSTUT00000030730.1">
    <property type="protein sequence ID" value="ENSSTUP00000029360.1"/>
    <property type="gene ID" value="ENSSTUG00000012715.1"/>
</dbReference>
<dbReference type="PANTHER" id="PTHR14273">
    <property type="entry name" value="LYR MOTIF-CONTAINING PROTEIN 1"/>
    <property type="match status" value="1"/>
</dbReference>
<name>A0A673Y4B5_SALTR</name>
<dbReference type="Proteomes" id="UP000472277">
    <property type="component" value="Chromosome 2"/>
</dbReference>
<dbReference type="GeneTree" id="ENSGT00390000006695"/>
<dbReference type="CDD" id="cd20261">
    <property type="entry name" value="Complex1_LYR_LYRM1"/>
    <property type="match status" value="1"/>
</dbReference>
<dbReference type="PANTHER" id="PTHR14273:SF0">
    <property type="entry name" value="LYR MOTIF-CONTAINING PROTEIN 1"/>
    <property type="match status" value="1"/>
</dbReference>
<proteinExistence type="inferred from homology"/>
<dbReference type="AlphaFoldDB" id="A0A673Y4B5"/>
<dbReference type="InParanoid" id="A0A673Y4B5"/>
<accession>A0A673Y4B5</accession>
<reference evidence="2" key="2">
    <citation type="submission" date="2025-09" db="UniProtKB">
        <authorList>
            <consortium name="Ensembl"/>
        </authorList>
    </citation>
    <scope>IDENTIFICATION</scope>
</reference>
<protein>
    <submittedName>
        <fullName evidence="2">LYR motif containing 1</fullName>
    </submittedName>
</protein>